<dbReference type="PRINTS" id="PR01036">
    <property type="entry name" value="TCRTETB"/>
</dbReference>
<feature type="transmembrane region" description="Helical" evidence="5">
    <location>
        <begin position="408"/>
        <end position="427"/>
    </location>
</feature>
<keyword evidence="2 5" id="KW-0812">Transmembrane</keyword>
<reference evidence="7" key="1">
    <citation type="submission" date="2022-06" db="EMBL/GenBank/DDBJ databases">
        <title>Ornithinimicrobium HY1793.</title>
        <authorList>
            <person name="Huang Y."/>
        </authorList>
    </citation>
    <scope>NUCLEOTIDE SEQUENCE</scope>
    <source>
        <strain evidence="7">HY1793</strain>
    </source>
</reference>
<name>A0ABY4YPF6_9MICO</name>
<feature type="transmembrane region" description="Helical" evidence="5">
    <location>
        <begin position="150"/>
        <end position="173"/>
    </location>
</feature>
<feature type="transmembrane region" description="Helical" evidence="5">
    <location>
        <begin position="363"/>
        <end position="387"/>
    </location>
</feature>
<feature type="transmembrane region" description="Helical" evidence="5">
    <location>
        <begin position="433"/>
        <end position="453"/>
    </location>
</feature>
<dbReference type="PANTHER" id="PTHR23501">
    <property type="entry name" value="MAJOR FACILITATOR SUPERFAMILY"/>
    <property type="match status" value="1"/>
</dbReference>
<dbReference type="PROSITE" id="PS50850">
    <property type="entry name" value="MFS"/>
    <property type="match status" value="1"/>
</dbReference>
<keyword evidence="4 5" id="KW-0472">Membrane</keyword>
<evidence type="ECO:0000256" key="3">
    <source>
        <dbReference type="ARBA" id="ARBA00022989"/>
    </source>
</evidence>
<feature type="transmembrane region" description="Helical" evidence="5">
    <location>
        <begin position="242"/>
        <end position="260"/>
    </location>
</feature>
<keyword evidence="3 5" id="KW-1133">Transmembrane helix</keyword>
<proteinExistence type="predicted"/>
<dbReference type="Gene3D" id="1.20.1720.10">
    <property type="entry name" value="Multidrug resistance protein D"/>
    <property type="match status" value="1"/>
</dbReference>
<dbReference type="Gene3D" id="1.20.1250.20">
    <property type="entry name" value="MFS general substrate transporter like domains"/>
    <property type="match status" value="1"/>
</dbReference>
<dbReference type="InterPro" id="IPR020846">
    <property type="entry name" value="MFS_dom"/>
</dbReference>
<dbReference type="InterPro" id="IPR036259">
    <property type="entry name" value="MFS_trans_sf"/>
</dbReference>
<feature type="transmembrane region" description="Helical" evidence="5">
    <location>
        <begin position="90"/>
        <end position="109"/>
    </location>
</feature>
<evidence type="ECO:0000313" key="7">
    <source>
        <dbReference type="EMBL" id="USQ78499.1"/>
    </source>
</evidence>
<dbReference type="PANTHER" id="PTHR23501:SF154">
    <property type="entry name" value="MULTIDRUG-EFFLUX TRANSPORTER RV1634-RELATED"/>
    <property type="match status" value="1"/>
</dbReference>
<feature type="transmembrane region" description="Helical" evidence="5">
    <location>
        <begin position="337"/>
        <end position="357"/>
    </location>
</feature>
<accession>A0ABY4YPF6</accession>
<organism evidence="7 8">
    <name type="scientific">Ornithinimicrobium faecis</name>
    <dbReference type="NCBI Taxonomy" id="2934158"/>
    <lineage>
        <taxon>Bacteria</taxon>
        <taxon>Bacillati</taxon>
        <taxon>Actinomycetota</taxon>
        <taxon>Actinomycetes</taxon>
        <taxon>Micrococcales</taxon>
        <taxon>Ornithinimicrobiaceae</taxon>
        <taxon>Ornithinimicrobium</taxon>
    </lineage>
</organism>
<evidence type="ECO:0000259" key="6">
    <source>
        <dbReference type="PROSITE" id="PS50850"/>
    </source>
</evidence>
<dbReference type="SUPFAM" id="SSF103473">
    <property type="entry name" value="MFS general substrate transporter"/>
    <property type="match status" value="1"/>
</dbReference>
<evidence type="ECO:0000313" key="8">
    <source>
        <dbReference type="Proteomes" id="UP001056455"/>
    </source>
</evidence>
<feature type="transmembrane region" description="Helical" evidence="5">
    <location>
        <begin position="27"/>
        <end position="49"/>
    </location>
</feature>
<evidence type="ECO:0000256" key="5">
    <source>
        <dbReference type="SAM" id="Phobius"/>
    </source>
</evidence>
<gene>
    <name evidence="7" type="ORF">NF556_12710</name>
</gene>
<keyword evidence="8" id="KW-1185">Reference proteome</keyword>
<feature type="transmembrane region" description="Helical" evidence="5">
    <location>
        <begin position="61"/>
        <end position="84"/>
    </location>
</feature>
<dbReference type="RefSeq" id="WP_252591297.1">
    <property type="nucleotide sequence ID" value="NZ_CP099489.1"/>
</dbReference>
<protein>
    <submittedName>
        <fullName evidence="7">MFS transporter</fullName>
    </submittedName>
</protein>
<evidence type="ECO:0000256" key="2">
    <source>
        <dbReference type="ARBA" id="ARBA00022692"/>
    </source>
</evidence>
<dbReference type="InterPro" id="IPR011701">
    <property type="entry name" value="MFS"/>
</dbReference>
<feature type="transmembrane region" description="Helical" evidence="5">
    <location>
        <begin position="121"/>
        <end position="138"/>
    </location>
</feature>
<dbReference type="Proteomes" id="UP001056455">
    <property type="component" value="Chromosome"/>
</dbReference>
<feature type="transmembrane region" description="Helical" evidence="5">
    <location>
        <begin position="211"/>
        <end position="230"/>
    </location>
</feature>
<feature type="transmembrane region" description="Helical" evidence="5">
    <location>
        <begin position="307"/>
        <end position="325"/>
    </location>
</feature>
<evidence type="ECO:0000256" key="1">
    <source>
        <dbReference type="ARBA" id="ARBA00004651"/>
    </source>
</evidence>
<sequence>MGLTGQPAPARSSSPALSLLSPENRPVSIGTTALISLFAIEYIAVGTAMPTVARALDGLGLYALAFGATIAASVIGMILGGWWTDRSGPRAVLLVGAATFSAGLLGAGLSTSMELFVAARGLQGLGTGLAMVAIYVVIAQGIPDDLRPRMFSLLAAAWVLPGLIGPVVTGLLVEHAGWRWVFLSVVPLVVISVAVLLPALGRTEPSEDAPYLSVSTILWAVLAAGSVGVLNLGGEEISARDVLIGLPFAIALGVAAWRLMPPGTFTLGRGLPSVISARGAIGASFMAAEAYLPLLLQDLHGYSPAEAGAALAVGAVTWAGGSWLQGSLRDTVDRVRVMVTGTSITLLGLSLLVVSVWLDWPGWTVLVIWGLTQAGVGIAYPTTSLLTMRLSAPAVLGRNSSSLQVSEALASAVILAVVGAVFTALYAGSHHSAFLAVAIASVVAGLAAVTTAARSRPA</sequence>
<comment type="subcellular location">
    <subcellularLocation>
        <location evidence="1">Cell membrane</location>
        <topology evidence="1">Multi-pass membrane protein</topology>
    </subcellularLocation>
</comment>
<dbReference type="EMBL" id="CP099489">
    <property type="protein sequence ID" value="USQ78499.1"/>
    <property type="molecule type" value="Genomic_DNA"/>
</dbReference>
<evidence type="ECO:0000256" key="4">
    <source>
        <dbReference type="ARBA" id="ARBA00023136"/>
    </source>
</evidence>
<feature type="domain" description="Major facilitator superfamily (MFS) profile" evidence="6">
    <location>
        <begin position="27"/>
        <end position="456"/>
    </location>
</feature>
<feature type="transmembrane region" description="Helical" evidence="5">
    <location>
        <begin position="180"/>
        <end position="199"/>
    </location>
</feature>
<dbReference type="Pfam" id="PF07690">
    <property type="entry name" value="MFS_1"/>
    <property type="match status" value="1"/>
</dbReference>